<organism evidence="1 2">
    <name type="scientific">Pseudoalteromonas peptidolytica F12-50-A1</name>
    <dbReference type="NCBI Taxonomy" id="1315280"/>
    <lineage>
        <taxon>Bacteria</taxon>
        <taxon>Pseudomonadati</taxon>
        <taxon>Pseudomonadota</taxon>
        <taxon>Gammaproteobacteria</taxon>
        <taxon>Alteromonadales</taxon>
        <taxon>Pseudoalteromonadaceae</taxon>
        <taxon>Pseudoalteromonas</taxon>
    </lineage>
</organism>
<dbReference type="AlphaFoldDB" id="A0A8I0MUM2"/>
<dbReference type="Proteomes" id="UP000660708">
    <property type="component" value="Unassembled WGS sequence"/>
</dbReference>
<proteinExistence type="predicted"/>
<reference evidence="1 2" key="1">
    <citation type="submission" date="2015-06" db="EMBL/GenBank/DDBJ databases">
        <title>Genome sequence of Pseudoalteromonas peptidolytica.</title>
        <authorList>
            <person name="Xie B.-B."/>
            <person name="Rong J.-C."/>
            <person name="Qin Q.-L."/>
            <person name="Zhang Y.-Z."/>
        </authorList>
    </citation>
    <scope>NUCLEOTIDE SEQUENCE [LARGE SCALE GENOMIC DNA]</scope>
    <source>
        <strain evidence="1 2">F12-50-A1</strain>
    </source>
</reference>
<sequence>MWVTTATLKPTEQKCQRLAINLKQFYYASMCYSITLVIN</sequence>
<dbReference type="EMBL" id="AQHF01000020">
    <property type="protein sequence ID" value="MBE0345773.1"/>
    <property type="molecule type" value="Genomic_DNA"/>
</dbReference>
<name>A0A8I0MUM2_9GAMM</name>
<gene>
    <name evidence="1" type="ORF">PPEP_a0727</name>
</gene>
<comment type="caution">
    <text evidence="1">The sequence shown here is derived from an EMBL/GenBank/DDBJ whole genome shotgun (WGS) entry which is preliminary data.</text>
</comment>
<keyword evidence="2" id="KW-1185">Reference proteome</keyword>
<evidence type="ECO:0000313" key="2">
    <source>
        <dbReference type="Proteomes" id="UP000660708"/>
    </source>
</evidence>
<evidence type="ECO:0000313" key="1">
    <source>
        <dbReference type="EMBL" id="MBE0345773.1"/>
    </source>
</evidence>
<protein>
    <submittedName>
        <fullName evidence="1">Uncharacterized protein</fullName>
    </submittedName>
</protein>
<accession>A0A8I0MUM2</accession>